<keyword evidence="1" id="KW-0812">Transmembrane</keyword>
<keyword evidence="1" id="KW-1133">Transmembrane helix</keyword>
<name>A0ABP6SBN8_9ACTN</name>
<feature type="transmembrane region" description="Helical" evidence="1">
    <location>
        <begin position="12"/>
        <end position="36"/>
    </location>
</feature>
<dbReference type="RefSeq" id="WP_345037270.1">
    <property type="nucleotide sequence ID" value="NZ_BAAAYL010000001.1"/>
</dbReference>
<evidence type="ECO:0008006" key="4">
    <source>
        <dbReference type="Google" id="ProtNLM"/>
    </source>
</evidence>
<keyword evidence="3" id="KW-1185">Reference proteome</keyword>
<feature type="transmembrane region" description="Helical" evidence="1">
    <location>
        <begin position="277"/>
        <end position="310"/>
    </location>
</feature>
<dbReference type="SUPFAM" id="SSF103473">
    <property type="entry name" value="MFS general substrate transporter"/>
    <property type="match status" value="1"/>
</dbReference>
<feature type="transmembrane region" description="Helical" evidence="1">
    <location>
        <begin position="209"/>
        <end position="233"/>
    </location>
</feature>
<feature type="transmembrane region" description="Helical" evidence="1">
    <location>
        <begin position="43"/>
        <end position="64"/>
    </location>
</feature>
<feature type="transmembrane region" description="Helical" evidence="1">
    <location>
        <begin position="101"/>
        <end position="122"/>
    </location>
</feature>
<protein>
    <recommendedName>
        <fullName evidence="4">MFS transporter</fullName>
    </recommendedName>
</protein>
<sequence length="414" mass="41278">MSYRALATKPVLTWAVVTTAARVPVAMAPLALVLLVRERPGGYTLGAALAAVYVVGEVVGAITLGPRMAPERARRALAGGLGVGAGAFGAVGLLPHADPVVLGAFAALAGAAPAAATGGLRALLTSLVPERAVTQALSAESILTYVLWAAAPALTTGLALGVGPHMPLLLAAVLMAAATAGLWALPAGWPADDTDRKGVSMARTLAAAWPVYVSGAAALGLLALAELVLPALLEQRGIAVGWAGPLLAGYSVASALGAYLYGLRTWPGRPETQGQVLLVAFAACVALSAAVPVLGVIAMGLLAAGLLNSWVQLARNLSLRNALPASALAAGYSVSYAAVSAGYATSATLSGVVQSVAAPSTAVLCGVGLCLVLATVSTVGERRSARRRALRSSCSASLPFRPSARPRPSDGPSA</sequence>
<organism evidence="2 3">
    <name type="scientific">Streptomyces sannanensis</name>
    <dbReference type="NCBI Taxonomy" id="285536"/>
    <lineage>
        <taxon>Bacteria</taxon>
        <taxon>Bacillati</taxon>
        <taxon>Actinomycetota</taxon>
        <taxon>Actinomycetes</taxon>
        <taxon>Kitasatosporales</taxon>
        <taxon>Streptomycetaceae</taxon>
        <taxon>Streptomyces</taxon>
    </lineage>
</organism>
<evidence type="ECO:0000256" key="1">
    <source>
        <dbReference type="SAM" id="Phobius"/>
    </source>
</evidence>
<reference evidence="3" key="1">
    <citation type="journal article" date="2019" name="Int. J. Syst. Evol. Microbiol.">
        <title>The Global Catalogue of Microorganisms (GCM) 10K type strain sequencing project: providing services to taxonomists for standard genome sequencing and annotation.</title>
        <authorList>
            <consortium name="The Broad Institute Genomics Platform"/>
            <consortium name="The Broad Institute Genome Sequencing Center for Infectious Disease"/>
            <person name="Wu L."/>
            <person name="Ma J."/>
        </authorList>
    </citation>
    <scope>NUCLEOTIDE SEQUENCE [LARGE SCALE GENOMIC DNA]</scope>
    <source>
        <strain evidence="3">JCM 9651</strain>
    </source>
</reference>
<gene>
    <name evidence="2" type="ORF">GCM10020367_28350</name>
</gene>
<feature type="transmembrane region" description="Helical" evidence="1">
    <location>
        <begin position="240"/>
        <end position="262"/>
    </location>
</feature>
<feature type="transmembrane region" description="Helical" evidence="1">
    <location>
        <begin position="142"/>
        <end position="161"/>
    </location>
</feature>
<feature type="transmembrane region" description="Helical" evidence="1">
    <location>
        <begin position="356"/>
        <end position="379"/>
    </location>
</feature>
<dbReference type="Gene3D" id="1.20.1250.20">
    <property type="entry name" value="MFS general substrate transporter like domains"/>
    <property type="match status" value="1"/>
</dbReference>
<dbReference type="InterPro" id="IPR036259">
    <property type="entry name" value="MFS_trans_sf"/>
</dbReference>
<dbReference type="PANTHER" id="PTHR23542:SF1">
    <property type="entry name" value="MAJOR FACILITATOR SUPERFAMILY (MFS) PROFILE DOMAIN-CONTAINING PROTEIN"/>
    <property type="match status" value="1"/>
</dbReference>
<keyword evidence="1" id="KW-0472">Membrane</keyword>
<evidence type="ECO:0000313" key="3">
    <source>
        <dbReference type="Proteomes" id="UP001499990"/>
    </source>
</evidence>
<accession>A0ABP6SBN8</accession>
<dbReference type="Proteomes" id="UP001499990">
    <property type="component" value="Unassembled WGS sequence"/>
</dbReference>
<feature type="transmembrane region" description="Helical" evidence="1">
    <location>
        <begin position="76"/>
        <end position="94"/>
    </location>
</feature>
<dbReference type="PANTHER" id="PTHR23542">
    <property type="match status" value="1"/>
</dbReference>
<evidence type="ECO:0000313" key="2">
    <source>
        <dbReference type="EMBL" id="GAA3372639.1"/>
    </source>
</evidence>
<comment type="caution">
    <text evidence="2">The sequence shown here is derived from an EMBL/GenBank/DDBJ whole genome shotgun (WGS) entry which is preliminary data.</text>
</comment>
<proteinExistence type="predicted"/>
<dbReference type="EMBL" id="BAAAYL010000001">
    <property type="protein sequence ID" value="GAA3372639.1"/>
    <property type="molecule type" value="Genomic_DNA"/>
</dbReference>
<feature type="transmembrane region" description="Helical" evidence="1">
    <location>
        <begin position="168"/>
        <end position="189"/>
    </location>
</feature>